<dbReference type="Gene3D" id="3.40.50.300">
    <property type="entry name" value="P-loop containing nucleotide triphosphate hydrolases"/>
    <property type="match status" value="1"/>
</dbReference>
<evidence type="ECO:0000313" key="4">
    <source>
        <dbReference type="EMBL" id="MER6168052.1"/>
    </source>
</evidence>
<dbReference type="RefSeq" id="WP_352149451.1">
    <property type="nucleotide sequence ID" value="NZ_JBEOZY010000034.1"/>
</dbReference>
<feature type="domain" description="HTH luxR-type" evidence="3">
    <location>
        <begin position="814"/>
        <end position="878"/>
    </location>
</feature>
<dbReference type="PROSITE" id="PS50043">
    <property type="entry name" value="HTH_LUXR_2"/>
    <property type="match status" value="1"/>
</dbReference>
<keyword evidence="1" id="KW-0547">Nucleotide-binding</keyword>
<dbReference type="Proteomes" id="UP001496720">
    <property type="component" value="Unassembled WGS sequence"/>
</dbReference>
<dbReference type="PROSITE" id="PS00622">
    <property type="entry name" value="HTH_LUXR_1"/>
    <property type="match status" value="1"/>
</dbReference>
<dbReference type="InterPro" id="IPR041664">
    <property type="entry name" value="AAA_16"/>
</dbReference>
<protein>
    <submittedName>
        <fullName evidence="4">AAA family ATPase</fullName>
    </submittedName>
</protein>
<dbReference type="InterPro" id="IPR000792">
    <property type="entry name" value="Tscrpt_reg_LuxR_C"/>
</dbReference>
<dbReference type="InterPro" id="IPR016032">
    <property type="entry name" value="Sig_transdc_resp-reg_C-effctor"/>
</dbReference>
<accession>A0ABV1T248</accession>
<dbReference type="Gene3D" id="1.10.10.10">
    <property type="entry name" value="Winged helix-like DNA-binding domain superfamily/Winged helix DNA-binding domain"/>
    <property type="match status" value="1"/>
</dbReference>
<dbReference type="CDD" id="cd06170">
    <property type="entry name" value="LuxR_C_like"/>
    <property type="match status" value="1"/>
</dbReference>
<dbReference type="PANTHER" id="PTHR16305:SF35">
    <property type="entry name" value="TRANSCRIPTIONAL ACTIVATOR DOMAIN"/>
    <property type="match status" value="1"/>
</dbReference>
<sequence length="878" mass="92451">MGRELFGRESETARLDLLVASVLDHGEALLLRAGAGLGKSALLHYAADRAQERGLRVLRATGAESETDLAFAGLHQLLRPVMDRLDTLVEAQRTALAQALGLSTERSGTDRFLISVAALNLLSEAAPVLVVVDDAQWLDPSSADVLRFVARRLADEQIGLLIAERSGHPDTFGVGELPELTVPPLSDAASAQLLAAAVTVPMPASVRDRLLGEAAGNPLALTELHLSLSGAELSGAVPLSDRPFWSTRLTTLFIHGVQQLPPPSRALLLLAAAGEALRLDELLRAGRALDATAADLEAVEAAGLASVHDGALVFRHPLIRSAVYQSARFVERQRAHQALGDILAEDPDRSVLHRAAAAAGKDEPTAAALVAVAERAQARGGPAEAAAALARAAALSPDKQAAAARQAQAAEMARLSGRLSWARNLAEDVSADPTDKQVQGQLAYTLAAIHNESGELVAAARTLLHSAPDTVDPPMAALMLSRAAFFAWNAADRPLLAEVCGRLREVEVSPWLNAAAVLDGRQAPPDQAPPEELPVWLRLLVTYSAWIQGVRGWTASTATQMVAELRSSGSAGELLVGLEVLAESEAELGRVESARLAADEGLRLAQDLGGELHASIFRSIVALQAARAGDRARAEEMARSAFAWAAARRIGSVAARATWALGLLELSGGDAKGAYHHLSRLISPTDVAAHPSIAARALADLAEAAVRADATGELSADLLASGTALSLRARALVTPGQDAYGLALEAAEQAGAPFETARTRLAFGEWLRQERRGKEARPQLRGALDAFEALGAAGWVERARNALRSVGESAPVPRSSLATLLTPQELQVATLAARGLSNKEIGAQLFLSPRTVGYHLYRLFPKLGIASRAELRDLDLLG</sequence>
<gene>
    <name evidence="4" type="ORF">ABT188_26470</name>
</gene>
<dbReference type="InterPro" id="IPR036388">
    <property type="entry name" value="WH-like_DNA-bd_sf"/>
</dbReference>
<evidence type="ECO:0000256" key="1">
    <source>
        <dbReference type="ARBA" id="ARBA00022741"/>
    </source>
</evidence>
<evidence type="ECO:0000259" key="3">
    <source>
        <dbReference type="PROSITE" id="PS50043"/>
    </source>
</evidence>
<keyword evidence="2" id="KW-0067">ATP-binding</keyword>
<dbReference type="Pfam" id="PF13191">
    <property type="entry name" value="AAA_16"/>
    <property type="match status" value="1"/>
</dbReference>
<dbReference type="Pfam" id="PF00196">
    <property type="entry name" value="GerE"/>
    <property type="match status" value="1"/>
</dbReference>
<dbReference type="PANTHER" id="PTHR16305">
    <property type="entry name" value="TESTICULAR SOLUBLE ADENYLYL CYCLASE"/>
    <property type="match status" value="1"/>
</dbReference>
<keyword evidence="5" id="KW-1185">Reference proteome</keyword>
<dbReference type="SUPFAM" id="SSF52540">
    <property type="entry name" value="P-loop containing nucleoside triphosphate hydrolases"/>
    <property type="match status" value="1"/>
</dbReference>
<dbReference type="PRINTS" id="PR00038">
    <property type="entry name" value="HTHLUXR"/>
</dbReference>
<dbReference type="SUPFAM" id="SSF46894">
    <property type="entry name" value="C-terminal effector domain of the bipartite response regulators"/>
    <property type="match status" value="1"/>
</dbReference>
<comment type="caution">
    <text evidence="4">The sequence shown here is derived from an EMBL/GenBank/DDBJ whole genome shotgun (WGS) entry which is preliminary data.</text>
</comment>
<organism evidence="4 5">
    <name type="scientific">Streptomyces violaceorubidus</name>
    <dbReference type="NCBI Taxonomy" id="284042"/>
    <lineage>
        <taxon>Bacteria</taxon>
        <taxon>Bacillati</taxon>
        <taxon>Actinomycetota</taxon>
        <taxon>Actinomycetes</taxon>
        <taxon>Kitasatosporales</taxon>
        <taxon>Streptomycetaceae</taxon>
        <taxon>Streptomyces</taxon>
    </lineage>
</organism>
<evidence type="ECO:0000256" key="2">
    <source>
        <dbReference type="ARBA" id="ARBA00022840"/>
    </source>
</evidence>
<name>A0ABV1T248_9ACTN</name>
<dbReference type="InterPro" id="IPR027417">
    <property type="entry name" value="P-loop_NTPase"/>
</dbReference>
<dbReference type="SMART" id="SM00421">
    <property type="entry name" value="HTH_LUXR"/>
    <property type="match status" value="1"/>
</dbReference>
<reference evidence="4 5" key="1">
    <citation type="submission" date="2024-06" db="EMBL/GenBank/DDBJ databases">
        <title>The Natural Products Discovery Center: Release of the First 8490 Sequenced Strains for Exploring Actinobacteria Biosynthetic Diversity.</title>
        <authorList>
            <person name="Kalkreuter E."/>
            <person name="Kautsar S.A."/>
            <person name="Yang D."/>
            <person name="Bader C.D."/>
            <person name="Teijaro C.N."/>
            <person name="Fluegel L."/>
            <person name="Davis C.M."/>
            <person name="Simpson J.R."/>
            <person name="Lauterbach L."/>
            <person name="Steele A.D."/>
            <person name="Gui C."/>
            <person name="Meng S."/>
            <person name="Li G."/>
            <person name="Viehrig K."/>
            <person name="Ye F."/>
            <person name="Su P."/>
            <person name="Kiefer A.F."/>
            <person name="Nichols A."/>
            <person name="Cepeda A.J."/>
            <person name="Yan W."/>
            <person name="Fan B."/>
            <person name="Jiang Y."/>
            <person name="Adhikari A."/>
            <person name="Zheng C.-J."/>
            <person name="Schuster L."/>
            <person name="Cowan T.M."/>
            <person name="Smanski M.J."/>
            <person name="Chevrette M.G."/>
            <person name="De Carvalho L.P.S."/>
            <person name="Shen B."/>
        </authorList>
    </citation>
    <scope>NUCLEOTIDE SEQUENCE [LARGE SCALE GENOMIC DNA]</scope>
    <source>
        <strain evidence="4 5">NPDC001615</strain>
    </source>
</reference>
<evidence type="ECO:0000313" key="5">
    <source>
        <dbReference type="Proteomes" id="UP001496720"/>
    </source>
</evidence>
<proteinExistence type="predicted"/>
<dbReference type="EMBL" id="JBEOZY010000034">
    <property type="protein sequence ID" value="MER6168052.1"/>
    <property type="molecule type" value="Genomic_DNA"/>
</dbReference>